<evidence type="ECO:0000313" key="2">
    <source>
        <dbReference type="Proteomes" id="UP001054252"/>
    </source>
</evidence>
<organism evidence="1 2">
    <name type="scientific">Rubroshorea leprosula</name>
    <dbReference type="NCBI Taxonomy" id="152421"/>
    <lineage>
        <taxon>Eukaryota</taxon>
        <taxon>Viridiplantae</taxon>
        <taxon>Streptophyta</taxon>
        <taxon>Embryophyta</taxon>
        <taxon>Tracheophyta</taxon>
        <taxon>Spermatophyta</taxon>
        <taxon>Magnoliopsida</taxon>
        <taxon>eudicotyledons</taxon>
        <taxon>Gunneridae</taxon>
        <taxon>Pentapetalae</taxon>
        <taxon>rosids</taxon>
        <taxon>malvids</taxon>
        <taxon>Malvales</taxon>
        <taxon>Dipterocarpaceae</taxon>
        <taxon>Rubroshorea</taxon>
    </lineage>
</organism>
<protein>
    <submittedName>
        <fullName evidence="1">Uncharacterized protein</fullName>
    </submittedName>
</protein>
<comment type="caution">
    <text evidence="1">The sequence shown here is derived from an EMBL/GenBank/DDBJ whole genome shotgun (WGS) entry which is preliminary data.</text>
</comment>
<accession>A0AAV5K4I8</accession>
<keyword evidence="2" id="KW-1185">Reference proteome</keyword>
<evidence type="ECO:0000313" key="1">
    <source>
        <dbReference type="EMBL" id="GKV17395.1"/>
    </source>
</evidence>
<dbReference type="Proteomes" id="UP001054252">
    <property type="component" value="Unassembled WGS sequence"/>
</dbReference>
<sequence>MIVGTENERATIECMVLESQWLLSMGAWWGMGVSVSSVKRVPIFHLLFPFFSS</sequence>
<proteinExistence type="predicted"/>
<dbReference type="AlphaFoldDB" id="A0AAV5K4I8"/>
<dbReference type="EMBL" id="BPVZ01000048">
    <property type="protein sequence ID" value="GKV17395.1"/>
    <property type="molecule type" value="Genomic_DNA"/>
</dbReference>
<reference evidence="1 2" key="1">
    <citation type="journal article" date="2021" name="Commun. Biol.">
        <title>The genome of Shorea leprosula (Dipterocarpaceae) highlights the ecological relevance of drought in aseasonal tropical rainforests.</title>
        <authorList>
            <person name="Ng K.K.S."/>
            <person name="Kobayashi M.J."/>
            <person name="Fawcett J.A."/>
            <person name="Hatakeyama M."/>
            <person name="Paape T."/>
            <person name="Ng C.H."/>
            <person name="Ang C.C."/>
            <person name="Tnah L.H."/>
            <person name="Lee C.T."/>
            <person name="Nishiyama T."/>
            <person name="Sese J."/>
            <person name="O'Brien M.J."/>
            <person name="Copetti D."/>
            <person name="Mohd Noor M.I."/>
            <person name="Ong R.C."/>
            <person name="Putra M."/>
            <person name="Sireger I.Z."/>
            <person name="Indrioko S."/>
            <person name="Kosugi Y."/>
            <person name="Izuno A."/>
            <person name="Isagi Y."/>
            <person name="Lee S.L."/>
            <person name="Shimizu K.K."/>
        </authorList>
    </citation>
    <scope>NUCLEOTIDE SEQUENCE [LARGE SCALE GENOMIC DNA]</scope>
    <source>
        <strain evidence="1">214</strain>
    </source>
</reference>
<name>A0AAV5K4I8_9ROSI</name>
<gene>
    <name evidence="1" type="ORF">SLEP1_g27910</name>
</gene>